<protein>
    <submittedName>
        <fullName evidence="2">Uncharacterized protein</fullName>
    </submittedName>
</protein>
<feature type="transmembrane region" description="Helical" evidence="1">
    <location>
        <begin position="12"/>
        <end position="41"/>
    </location>
</feature>
<keyword evidence="1" id="KW-0472">Membrane</keyword>
<sequence>MGRQPQRDVIRLLVTTLAIVAGVVLLVGGLAVVGVLFFFVYAMSNFGSNK</sequence>
<evidence type="ECO:0000256" key="1">
    <source>
        <dbReference type="SAM" id="Phobius"/>
    </source>
</evidence>
<gene>
    <name evidence="2" type="ORF">SM436_24970</name>
</gene>
<comment type="caution">
    <text evidence="2">The sequence shown here is derived from an EMBL/GenBank/DDBJ whole genome shotgun (WGS) entry which is preliminary data.</text>
</comment>
<keyword evidence="1" id="KW-0812">Transmembrane</keyword>
<dbReference type="RefSeq" id="WP_371943698.1">
    <property type="nucleotide sequence ID" value="NZ_JAXCEH010000018.1"/>
</dbReference>
<accession>A0ABV4R6B7</accession>
<dbReference type="EMBL" id="JAXCEH010000018">
    <property type="protein sequence ID" value="MFA1556947.1"/>
    <property type="molecule type" value="Genomic_DNA"/>
</dbReference>
<evidence type="ECO:0000313" key="2">
    <source>
        <dbReference type="EMBL" id="MFA1556947.1"/>
    </source>
</evidence>
<dbReference type="Proteomes" id="UP001569904">
    <property type="component" value="Unassembled WGS sequence"/>
</dbReference>
<name>A0ABV4R6B7_9ACTN</name>
<organism evidence="2 3">
    <name type="scientific">Actinomadura chokoriensis</name>
    <dbReference type="NCBI Taxonomy" id="454156"/>
    <lineage>
        <taxon>Bacteria</taxon>
        <taxon>Bacillati</taxon>
        <taxon>Actinomycetota</taxon>
        <taxon>Actinomycetes</taxon>
        <taxon>Streptosporangiales</taxon>
        <taxon>Thermomonosporaceae</taxon>
        <taxon>Actinomadura</taxon>
    </lineage>
</organism>
<keyword evidence="1" id="KW-1133">Transmembrane helix</keyword>
<reference evidence="2 3" key="1">
    <citation type="submission" date="2023-11" db="EMBL/GenBank/DDBJ databases">
        <title>Actinomadura monticuli sp. nov., isolated from volcanic ash.</title>
        <authorList>
            <person name="Lee S.D."/>
            <person name="Yang H."/>
            <person name="Kim I.S."/>
        </authorList>
    </citation>
    <scope>NUCLEOTIDE SEQUENCE [LARGE SCALE GENOMIC DNA]</scope>
    <source>
        <strain evidence="2 3">DSM 45346</strain>
    </source>
</reference>
<proteinExistence type="predicted"/>
<keyword evidence="3" id="KW-1185">Reference proteome</keyword>
<evidence type="ECO:0000313" key="3">
    <source>
        <dbReference type="Proteomes" id="UP001569904"/>
    </source>
</evidence>